<evidence type="ECO:0000313" key="4">
    <source>
        <dbReference type="Proteomes" id="UP000481807"/>
    </source>
</evidence>
<organism evidence="3 4">
    <name type="scientific">Staphylococcus warneri</name>
    <dbReference type="NCBI Taxonomy" id="1292"/>
    <lineage>
        <taxon>Bacteria</taxon>
        <taxon>Bacillati</taxon>
        <taxon>Bacillota</taxon>
        <taxon>Bacilli</taxon>
        <taxon>Bacillales</taxon>
        <taxon>Staphylococcaceae</taxon>
        <taxon>Staphylococcus</taxon>
    </lineage>
</organism>
<keyword evidence="2" id="KW-0812">Transmembrane</keyword>
<feature type="compositionally biased region" description="Basic residues" evidence="1">
    <location>
        <begin position="217"/>
        <end position="235"/>
    </location>
</feature>
<reference evidence="3 4" key="1">
    <citation type="submission" date="2018-08" db="EMBL/GenBank/DDBJ databases">
        <title>Murine metabolic-syndrome-specific gut microbial biobank.</title>
        <authorList>
            <person name="Liu C."/>
        </authorList>
    </citation>
    <scope>NUCLEOTIDE SEQUENCE [LARGE SCALE GENOMIC DNA]</scope>
    <source>
        <strain evidence="3 4">1XD21-27</strain>
    </source>
</reference>
<protein>
    <submittedName>
        <fullName evidence="3">Uncharacterized protein</fullName>
    </submittedName>
</protein>
<accession>A0AB36BH87</accession>
<keyword evidence="2" id="KW-0472">Membrane</keyword>
<feature type="transmembrane region" description="Helical" evidence="2">
    <location>
        <begin position="23"/>
        <end position="42"/>
    </location>
</feature>
<gene>
    <name evidence="3" type="ORF">D3Z30_10650</name>
</gene>
<name>A0AB36BH87_STAWA</name>
<evidence type="ECO:0000256" key="1">
    <source>
        <dbReference type="SAM" id="MobiDB-lite"/>
    </source>
</evidence>
<keyword evidence="2" id="KW-1133">Transmembrane helix</keyword>
<proteinExistence type="predicted"/>
<sequence length="235" mass="27417">MRTINIICNEQVQQYLYEHGAELLGSIVTTLAFIFTFTKMLIDNNKDKKTEEIRNQKTLKMLDLISEKHIENIKNIREKLENAKTGIHIMTGTNDNNPTYQIDLENVDSTNSMHRKKVYNTYSSDIYTVLNSFKIIKENNTEKILEEYKDELTTVLSNQHINLNLDSLNKINNKINTLTSSLNKVKQMDELINIIEISADEEVNDPSYIKPKETKETKKKKKIEKHGMHKKKKKN</sequence>
<evidence type="ECO:0000256" key="2">
    <source>
        <dbReference type="SAM" id="Phobius"/>
    </source>
</evidence>
<dbReference type="EMBL" id="QXWP01000006">
    <property type="protein sequence ID" value="NBH31441.1"/>
    <property type="molecule type" value="Genomic_DNA"/>
</dbReference>
<dbReference type="AlphaFoldDB" id="A0AB36BH87"/>
<feature type="region of interest" description="Disordered" evidence="1">
    <location>
        <begin position="205"/>
        <end position="235"/>
    </location>
</feature>
<comment type="caution">
    <text evidence="3">The sequence shown here is derived from an EMBL/GenBank/DDBJ whole genome shotgun (WGS) entry which is preliminary data.</text>
</comment>
<dbReference type="Proteomes" id="UP000481807">
    <property type="component" value="Unassembled WGS sequence"/>
</dbReference>
<evidence type="ECO:0000313" key="3">
    <source>
        <dbReference type="EMBL" id="NBH31441.1"/>
    </source>
</evidence>
<dbReference type="RefSeq" id="WP_046464263.1">
    <property type="nucleotide sequence ID" value="NZ_JAQDLX010000026.1"/>
</dbReference>